<proteinExistence type="predicted"/>
<protein>
    <recommendedName>
        <fullName evidence="2">GTP-binding protein Era</fullName>
    </recommendedName>
</protein>
<name>A0A1B2EC91_9HYPH</name>
<gene>
    <name evidence="1" type="ORF">BB934_04685</name>
</gene>
<dbReference type="RefSeq" id="WP_099508603.1">
    <property type="nucleotide sequence ID" value="NZ_CP016616.1"/>
</dbReference>
<organism evidence="1">
    <name type="scientific">Microvirga ossetica</name>
    <dbReference type="NCBI Taxonomy" id="1882682"/>
    <lineage>
        <taxon>Bacteria</taxon>
        <taxon>Pseudomonadati</taxon>
        <taxon>Pseudomonadota</taxon>
        <taxon>Alphaproteobacteria</taxon>
        <taxon>Hyphomicrobiales</taxon>
        <taxon>Methylobacteriaceae</taxon>
        <taxon>Microvirga</taxon>
    </lineage>
</organism>
<dbReference type="EMBL" id="CP016616">
    <property type="protein sequence ID" value="ANY77616.1"/>
    <property type="molecule type" value="Genomic_DNA"/>
</dbReference>
<dbReference type="InterPro" id="IPR009964">
    <property type="entry name" value="DUF1491"/>
</dbReference>
<evidence type="ECO:0000313" key="1">
    <source>
        <dbReference type="EMBL" id="ANY77616.1"/>
    </source>
</evidence>
<reference evidence="1" key="1">
    <citation type="submission" date="2016-07" db="EMBL/GenBank/DDBJ databases">
        <title>Microvirga ossetica sp. nov. a new species of rhizobia isolated from root nodules of the legume species Vicia alpestris Steven originated from North Ossetia region in the Caucasus.</title>
        <authorList>
            <person name="Safronova V.I."/>
            <person name="Kuznetsova I.G."/>
            <person name="Sazanova A.L."/>
            <person name="Belimov A."/>
            <person name="Andronov E."/>
            <person name="Osledkin Y.S."/>
            <person name="Onishchuk O.P."/>
            <person name="Kurchak O.N."/>
            <person name="Shaposhnikov A.I."/>
            <person name="Willems A."/>
            <person name="Tikhonovich I.A."/>
        </authorList>
    </citation>
    <scope>NUCLEOTIDE SEQUENCE [LARGE SCALE GENOMIC DNA]</scope>
    <source>
        <strain evidence="1">V5/3M</strain>
    </source>
</reference>
<dbReference type="OrthoDB" id="9809136at2"/>
<dbReference type="Gene3D" id="3.40.1530.20">
    <property type="entry name" value="Protein of unknown function (DUF1491)"/>
    <property type="match status" value="1"/>
</dbReference>
<dbReference type="Pfam" id="PF07372">
    <property type="entry name" value="DUF1491"/>
    <property type="match status" value="1"/>
</dbReference>
<dbReference type="KEGG" id="moc:BB934_04685"/>
<dbReference type="AlphaFoldDB" id="A0A1B2EC91"/>
<sequence length="115" mass="12986">MSRLRSDFWVSAYLRRCSIEGVEAALRKRGAAEAGAIFVKLDRLDGTASLYGPAPQLFLDDSGERLFSPILDGVMPLDVEERMARESRFDPDLWLVEVDDRAGRHFLELAREDQG</sequence>
<evidence type="ECO:0008006" key="2">
    <source>
        <dbReference type="Google" id="ProtNLM"/>
    </source>
</evidence>
<accession>A0A1B2EC91</accession>